<dbReference type="GO" id="GO:0000395">
    <property type="term" value="P:mRNA 5'-splice site recognition"/>
    <property type="evidence" value="ECO:0007669"/>
    <property type="project" value="TreeGrafter"/>
</dbReference>
<gene>
    <name evidence="8" type="ORF">TGEB3V08_LOCUS5402</name>
</gene>
<evidence type="ECO:0000256" key="6">
    <source>
        <dbReference type="ARBA" id="ARBA00038019"/>
    </source>
</evidence>
<feature type="compositionally biased region" description="Basic residues" evidence="7">
    <location>
        <begin position="85"/>
        <end position="101"/>
    </location>
</feature>
<evidence type="ECO:0000256" key="2">
    <source>
        <dbReference type="ARBA" id="ARBA00022664"/>
    </source>
</evidence>
<comment type="similarity">
    <text evidence="6">Belongs to the PRP39 family.</text>
</comment>
<evidence type="ECO:0000313" key="8">
    <source>
        <dbReference type="EMBL" id="CAD7593643.1"/>
    </source>
</evidence>
<feature type="compositionally biased region" description="Basic and acidic residues" evidence="7">
    <location>
        <begin position="226"/>
        <end position="238"/>
    </location>
</feature>
<feature type="compositionally biased region" description="Basic and acidic residues" evidence="7">
    <location>
        <begin position="192"/>
        <end position="201"/>
    </location>
</feature>
<keyword evidence="5" id="KW-0539">Nucleus</keyword>
<dbReference type="SUPFAM" id="SSF48452">
    <property type="entry name" value="TPR-like"/>
    <property type="match status" value="1"/>
</dbReference>
<feature type="compositionally biased region" description="Acidic residues" evidence="7">
    <location>
        <begin position="418"/>
        <end position="428"/>
    </location>
</feature>
<evidence type="ECO:0000256" key="7">
    <source>
        <dbReference type="SAM" id="MobiDB-lite"/>
    </source>
</evidence>
<dbReference type="PANTHER" id="PTHR17204:SF5">
    <property type="entry name" value="PRE-MRNA-PROCESSING FACTOR 39"/>
    <property type="match status" value="1"/>
</dbReference>
<evidence type="ECO:0000256" key="4">
    <source>
        <dbReference type="ARBA" id="ARBA00023187"/>
    </source>
</evidence>
<dbReference type="InterPro" id="IPR011990">
    <property type="entry name" value="TPR-like_helical_dom_sf"/>
</dbReference>
<protein>
    <recommendedName>
        <fullName evidence="9">Pre-mRNA-processing factor 39</fullName>
    </recommendedName>
</protein>
<comment type="subcellular location">
    <subcellularLocation>
        <location evidence="1">Nucleus</location>
    </subcellularLocation>
</comment>
<feature type="compositionally biased region" description="Acidic residues" evidence="7">
    <location>
        <begin position="119"/>
        <end position="128"/>
    </location>
</feature>
<feature type="region of interest" description="Disordered" evidence="7">
    <location>
        <begin position="85"/>
        <end position="174"/>
    </location>
</feature>
<feature type="region of interest" description="Disordered" evidence="7">
    <location>
        <begin position="189"/>
        <end position="509"/>
    </location>
</feature>
<dbReference type="GO" id="GO:0030627">
    <property type="term" value="F:pre-mRNA 5'-splice site binding"/>
    <property type="evidence" value="ECO:0007669"/>
    <property type="project" value="TreeGrafter"/>
</dbReference>
<dbReference type="InterPro" id="IPR003107">
    <property type="entry name" value="HAT"/>
</dbReference>
<sequence length="641" mass="71378">MALADQWGSRPRSLGGPGIAVPGPHWSCSLVWLVRRSGLSGEQSWCVGLVWLVCRPGLAGERSWCVGLVWLVRRSGLFETTARRTRTTRNVARRGRGRKKTVVNPPRSTRSKRSKKEDSDDDDDDVQEIETQAASDVENSDTVEQEVSNTDGEDLLASPEEELNEAPKLSVNSPVKNGLQEVEFVENVLVSKETHSTKKDAEEEGLEDSNEEDVDKVIVEILNPDPDVKPTDSDKDRSPIQTGSANRESVESCSEEEEETEAVVITQVPELEEAPPPSVNKLLPSPSIISNLRQKSVEADANQTKSSHDSGEEGQSDDPEEQCENKQEEEEEVGNANMDEMTVIDEVMEEGDEKDDSGAAAKSELKKEGEVEEDFPTEPDTEMVSEDELPTETAKEQLDTELVSDEELPDPATAADLPETEAVSEDELPPEKTDKKKKTASKSSDNKEGVADSTTKSKKKSEAQKRKLAEGDTYDPSSPTSENSCDESPAAKRAAVSSGGSDVKSKPVKARKALPELDKYWKAVKEDSSDFTGWTYLLQYVDQENDLEAAREAYDAFLSHYPYCYGYWRKYADYEKRKGNKEKCEEVFERGLKAIPLSVDLWIHYLNYCKAAYADNEDHLRTQFEKAISACGMEFRHVIWI</sequence>
<dbReference type="Gene3D" id="1.25.40.10">
    <property type="entry name" value="Tetratricopeptide repeat domain"/>
    <property type="match status" value="1"/>
</dbReference>
<proteinExistence type="inferred from homology"/>
<feature type="compositionally biased region" description="Acidic residues" evidence="7">
    <location>
        <begin position="151"/>
        <end position="164"/>
    </location>
</feature>
<evidence type="ECO:0008006" key="9">
    <source>
        <dbReference type="Google" id="ProtNLM"/>
    </source>
</evidence>
<feature type="compositionally biased region" description="Acidic residues" evidence="7">
    <location>
        <begin position="342"/>
        <end position="355"/>
    </location>
</feature>
<keyword evidence="4" id="KW-0508">mRNA splicing</keyword>
<dbReference type="GO" id="GO:0005685">
    <property type="term" value="C:U1 snRNP"/>
    <property type="evidence" value="ECO:0007669"/>
    <property type="project" value="TreeGrafter"/>
</dbReference>
<feature type="compositionally biased region" description="Acidic residues" evidence="7">
    <location>
        <begin position="370"/>
        <end position="390"/>
    </location>
</feature>
<evidence type="ECO:0000256" key="5">
    <source>
        <dbReference type="ARBA" id="ARBA00023242"/>
    </source>
</evidence>
<organism evidence="8">
    <name type="scientific">Timema genevievae</name>
    <name type="common">Walking stick</name>
    <dbReference type="NCBI Taxonomy" id="629358"/>
    <lineage>
        <taxon>Eukaryota</taxon>
        <taxon>Metazoa</taxon>
        <taxon>Ecdysozoa</taxon>
        <taxon>Arthropoda</taxon>
        <taxon>Hexapoda</taxon>
        <taxon>Insecta</taxon>
        <taxon>Pterygota</taxon>
        <taxon>Neoptera</taxon>
        <taxon>Polyneoptera</taxon>
        <taxon>Phasmatodea</taxon>
        <taxon>Timematodea</taxon>
        <taxon>Timematoidea</taxon>
        <taxon>Timematidae</taxon>
        <taxon>Timema</taxon>
    </lineage>
</organism>
<dbReference type="AlphaFoldDB" id="A0A7R9JY95"/>
<feature type="compositionally biased region" description="Basic and acidic residues" evidence="7">
    <location>
        <begin position="460"/>
        <end position="470"/>
    </location>
</feature>
<feature type="compositionally biased region" description="Acidic residues" evidence="7">
    <location>
        <begin position="202"/>
        <end position="214"/>
    </location>
</feature>
<dbReference type="GO" id="GO:0000243">
    <property type="term" value="C:commitment complex"/>
    <property type="evidence" value="ECO:0007669"/>
    <property type="project" value="TreeGrafter"/>
</dbReference>
<dbReference type="GO" id="GO:0071004">
    <property type="term" value="C:U2-type prespliceosome"/>
    <property type="evidence" value="ECO:0007669"/>
    <property type="project" value="TreeGrafter"/>
</dbReference>
<dbReference type="SMART" id="SM00386">
    <property type="entry name" value="HAT"/>
    <property type="match status" value="2"/>
</dbReference>
<evidence type="ECO:0000256" key="1">
    <source>
        <dbReference type="ARBA" id="ARBA00004123"/>
    </source>
</evidence>
<dbReference type="PANTHER" id="PTHR17204">
    <property type="entry name" value="PRE-MRNA PROCESSING PROTEIN PRP39-RELATED"/>
    <property type="match status" value="1"/>
</dbReference>
<dbReference type="Pfam" id="PF23240">
    <property type="entry name" value="HAT_PRP39_N"/>
    <property type="match status" value="1"/>
</dbReference>
<dbReference type="EMBL" id="OE841009">
    <property type="protein sequence ID" value="CAD7593643.1"/>
    <property type="molecule type" value="Genomic_DNA"/>
</dbReference>
<accession>A0A7R9JY95</accession>
<feature type="compositionally biased region" description="Acidic residues" evidence="7">
    <location>
        <begin position="312"/>
        <end position="333"/>
    </location>
</feature>
<keyword evidence="2" id="KW-0507">mRNA processing</keyword>
<keyword evidence="3" id="KW-0677">Repeat</keyword>
<name>A0A7R9JY95_TIMGE</name>
<reference evidence="8" key="1">
    <citation type="submission" date="2020-11" db="EMBL/GenBank/DDBJ databases">
        <authorList>
            <person name="Tran Van P."/>
        </authorList>
    </citation>
    <scope>NUCLEOTIDE SEQUENCE</scope>
</reference>
<evidence type="ECO:0000256" key="3">
    <source>
        <dbReference type="ARBA" id="ARBA00022737"/>
    </source>
</evidence>